<dbReference type="Pfam" id="PF13560">
    <property type="entry name" value="HTH_31"/>
    <property type="match status" value="1"/>
</dbReference>
<gene>
    <name evidence="2" type="ORF">GCM10009550_09020</name>
</gene>
<evidence type="ECO:0000313" key="2">
    <source>
        <dbReference type="EMBL" id="GAA0940011.1"/>
    </source>
</evidence>
<accession>A0ABN1QAN1</accession>
<dbReference type="Gene3D" id="1.10.260.40">
    <property type="entry name" value="lambda repressor-like DNA-binding domains"/>
    <property type="match status" value="1"/>
</dbReference>
<dbReference type="InterPro" id="IPR043917">
    <property type="entry name" value="DUF5753"/>
</dbReference>
<dbReference type="RefSeq" id="WP_344236964.1">
    <property type="nucleotide sequence ID" value="NZ_BAAAHH010000002.1"/>
</dbReference>
<dbReference type="EMBL" id="BAAAHH010000002">
    <property type="protein sequence ID" value="GAA0940011.1"/>
    <property type="molecule type" value="Genomic_DNA"/>
</dbReference>
<evidence type="ECO:0000313" key="3">
    <source>
        <dbReference type="Proteomes" id="UP001500665"/>
    </source>
</evidence>
<sequence>MTAQSEPSRDPAIRAFAITLKAFRVKAGLGKKDLAERLGYTPAYVSQVEAAKNVPSMKFSEDLNTLFGTEVFTGLWQNIADSKAGGMFPPGFTDFLECEATASTLYIFAAMVVHGLFQTPEYAYEVLRSGRAPNEVEQLVAKRLDRQKVLVGENPPQIIAVFDEGCIRRDIGGSAVMKGQLERLLELAEMPNIMLHIVPASAGAYLGVMGAFTMMEFDAAPTAAYTEDYAGGSLMDHPSIVRKYALSLNLIRASALSMEESLKLLRVTREGL</sequence>
<dbReference type="SUPFAM" id="SSF47413">
    <property type="entry name" value="lambda repressor-like DNA-binding domains"/>
    <property type="match status" value="1"/>
</dbReference>
<proteinExistence type="predicted"/>
<dbReference type="CDD" id="cd00093">
    <property type="entry name" value="HTH_XRE"/>
    <property type="match status" value="1"/>
</dbReference>
<keyword evidence="3" id="KW-1185">Reference proteome</keyword>
<dbReference type="Proteomes" id="UP001500665">
    <property type="component" value="Unassembled WGS sequence"/>
</dbReference>
<reference evidence="2 3" key="1">
    <citation type="journal article" date="2019" name="Int. J. Syst. Evol. Microbiol.">
        <title>The Global Catalogue of Microorganisms (GCM) 10K type strain sequencing project: providing services to taxonomists for standard genome sequencing and annotation.</title>
        <authorList>
            <consortium name="The Broad Institute Genomics Platform"/>
            <consortium name="The Broad Institute Genome Sequencing Center for Infectious Disease"/>
            <person name="Wu L."/>
            <person name="Ma J."/>
        </authorList>
    </citation>
    <scope>NUCLEOTIDE SEQUENCE [LARGE SCALE GENOMIC DNA]</scope>
    <source>
        <strain evidence="2 3">JCM 10696</strain>
    </source>
</reference>
<name>A0ABN1QAN1_9ACTN</name>
<dbReference type="PROSITE" id="PS50943">
    <property type="entry name" value="HTH_CROC1"/>
    <property type="match status" value="1"/>
</dbReference>
<feature type="domain" description="HTH cro/C1-type" evidence="1">
    <location>
        <begin position="20"/>
        <end position="72"/>
    </location>
</feature>
<comment type="caution">
    <text evidence="2">The sequence shown here is derived from an EMBL/GenBank/DDBJ whole genome shotgun (WGS) entry which is preliminary data.</text>
</comment>
<dbReference type="SMART" id="SM00530">
    <property type="entry name" value="HTH_XRE"/>
    <property type="match status" value="1"/>
</dbReference>
<dbReference type="InterPro" id="IPR010982">
    <property type="entry name" value="Lambda_DNA-bd_dom_sf"/>
</dbReference>
<dbReference type="InterPro" id="IPR001387">
    <property type="entry name" value="Cro/C1-type_HTH"/>
</dbReference>
<organism evidence="2 3">
    <name type="scientific">Actinocorallia libanotica</name>
    <dbReference type="NCBI Taxonomy" id="46162"/>
    <lineage>
        <taxon>Bacteria</taxon>
        <taxon>Bacillati</taxon>
        <taxon>Actinomycetota</taxon>
        <taxon>Actinomycetes</taxon>
        <taxon>Streptosporangiales</taxon>
        <taxon>Thermomonosporaceae</taxon>
        <taxon>Actinocorallia</taxon>
    </lineage>
</organism>
<protein>
    <submittedName>
        <fullName evidence="2">Helix-turn-helix transcriptional regulator</fullName>
    </submittedName>
</protein>
<dbReference type="Pfam" id="PF19054">
    <property type="entry name" value="DUF5753"/>
    <property type="match status" value="1"/>
</dbReference>
<evidence type="ECO:0000259" key="1">
    <source>
        <dbReference type="PROSITE" id="PS50943"/>
    </source>
</evidence>